<dbReference type="AlphaFoldDB" id="A0A550C219"/>
<name>A0A550C219_9AGAR</name>
<feature type="region of interest" description="Disordered" evidence="1">
    <location>
        <begin position="26"/>
        <end position="85"/>
    </location>
</feature>
<evidence type="ECO:0000313" key="2">
    <source>
        <dbReference type="EMBL" id="TRM58766.1"/>
    </source>
</evidence>
<protein>
    <recommendedName>
        <fullName evidence="4">Anaphase-promoting complex subunit 11 RING-H2 finger domain-containing protein</fullName>
    </recommendedName>
</protein>
<dbReference type="STRING" id="97359.A0A550C219"/>
<comment type="caution">
    <text evidence="2">The sequence shown here is derived from an EMBL/GenBank/DDBJ whole genome shotgun (WGS) entry which is preliminary data.</text>
</comment>
<dbReference type="OrthoDB" id="8062037at2759"/>
<reference evidence="2 3" key="1">
    <citation type="journal article" date="2019" name="New Phytol.">
        <title>Comparative genomics reveals unique wood-decay strategies and fruiting body development in the Schizophyllaceae.</title>
        <authorList>
            <person name="Almasi E."/>
            <person name="Sahu N."/>
            <person name="Krizsan K."/>
            <person name="Balint B."/>
            <person name="Kovacs G.M."/>
            <person name="Kiss B."/>
            <person name="Cseklye J."/>
            <person name="Drula E."/>
            <person name="Henrissat B."/>
            <person name="Nagy I."/>
            <person name="Chovatia M."/>
            <person name="Adam C."/>
            <person name="LaButti K."/>
            <person name="Lipzen A."/>
            <person name="Riley R."/>
            <person name="Grigoriev I.V."/>
            <person name="Nagy L.G."/>
        </authorList>
    </citation>
    <scope>NUCLEOTIDE SEQUENCE [LARGE SCALE GENOMIC DNA]</scope>
    <source>
        <strain evidence="2 3">NL-1724</strain>
    </source>
</reference>
<evidence type="ECO:0000256" key="1">
    <source>
        <dbReference type="SAM" id="MobiDB-lite"/>
    </source>
</evidence>
<keyword evidence="3" id="KW-1185">Reference proteome</keyword>
<accession>A0A550C219</accession>
<dbReference type="EMBL" id="VDMD01000033">
    <property type="protein sequence ID" value="TRM58766.1"/>
    <property type="molecule type" value="Genomic_DNA"/>
</dbReference>
<gene>
    <name evidence="2" type="ORF">BD626DRAFT_510460</name>
</gene>
<evidence type="ECO:0008006" key="4">
    <source>
        <dbReference type="Google" id="ProtNLM"/>
    </source>
</evidence>
<feature type="compositionally biased region" description="Acidic residues" evidence="1">
    <location>
        <begin position="46"/>
        <end position="65"/>
    </location>
</feature>
<proteinExistence type="predicted"/>
<feature type="region of interest" description="Disordered" evidence="1">
    <location>
        <begin position="141"/>
        <end position="178"/>
    </location>
</feature>
<organism evidence="2 3">
    <name type="scientific">Schizophyllum amplum</name>
    <dbReference type="NCBI Taxonomy" id="97359"/>
    <lineage>
        <taxon>Eukaryota</taxon>
        <taxon>Fungi</taxon>
        <taxon>Dikarya</taxon>
        <taxon>Basidiomycota</taxon>
        <taxon>Agaricomycotina</taxon>
        <taxon>Agaricomycetes</taxon>
        <taxon>Agaricomycetidae</taxon>
        <taxon>Agaricales</taxon>
        <taxon>Schizophyllaceae</taxon>
        <taxon>Schizophyllum</taxon>
    </lineage>
</organism>
<dbReference type="Proteomes" id="UP000320762">
    <property type="component" value="Unassembled WGS sequence"/>
</dbReference>
<evidence type="ECO:0000313" key="3">
    <source>
        <dbReference type="Proteomes" id="UP000320762"/>
    </source>
</evidence>
<sequence length="208" mass="23234">MHDLVEWIKNMHGSCPTCRRTYLDIRPRTDSDDESSDGGEYVPERDAEEEDSYVLDDDDFSEPDWADTNNEWADNSGDWAAGDDSIEWEDHPVTDHLSALENNLAIVNYSTIEDYPTAEDETTMDDDVDPAFAVDLEGDAEMTDGEGDWGLTDGSSDIMTSDDADMGSARDDAEMDGEDGEWCSRAGCLFARVALAKADSFRRRQHHV</sequence>